<dbReference type="AlphaFoldDB" id="A0AA90P1B8"/>
<evidence type="ECO:0000256" key="2">
    <source>
        <dbReference type="ARBA" id="ARBA00022723"/>
    </source>
</evidence>
<evidence type="ECO:0000256" key="4">
    <source>
        <dbReference type="ARBA" id="ARBA00023004"/>
    </source>
</evidence>
<dbReference type="PROSITE" id="PS51007">
    <property type="entry name" value="CYTC"/>
    <property type="match status" value="1"/>
</dbReference>
<dbReference type="PANTHER" id="PTHR47197:SF3">
    <property type="entry name" value="DIHYDRO-HEME D1 DEHYDROGENASE"/>
    <property type="match status" value="1"/>
</dbReference>
<dbReference type="SUPFAM" id="SSF46626">
    <property type="entry name" value="Cytochrome c"/>
    <property type="match status" value="1"/>
</dbReference>
<sequence length="413" mass="43994">MKKIMLTYGLISAIISIPIYASDIAKGKEKSAICAGCHGSNGIGLSQEFPNLAGQKEGYILKQLKAFKSGARKNPTMTAMVAALGNKDMRNLAAYFSSLKPVFDTTVETKVTKVTGKATANEFPETVFISMKKDGTIQNFPQQQIWDGGPDMLYVAITPDGKMVLSTSPSTNTVYAFDANNGKQLAIIKVGKAPKGVKVTPNGKLAYVSNQGSANISVVDLKKLAVAYTIKVAEGPHNVRFTKDGKLAYVTLQGGAGIGVINVADHEMTKIIHIAGITGPHNLDLSADEKTAFVRDFVHHVAVVDLTSGNVKKVITVGNGHGGIDVTPDGRYAATAAIGDTFITVIDTKTLNVNNIEVGNGPHGIRASKDSHWLYVTLTKDNTIAVINMKTMHVDKKIPVGAFPFWIAVQGNP</sequence>
<keyword evidence="8" id="KW-1185">Reference proteome</keyword>
<evidence type="ECO:0000256" key="5">
    <source>
        <dbReference type="PROSITE-ProRule" id="PRU00433"/>
    </source>
</evidence>
<dbReference type="InterPro" id="IPR015943">
    <property type="entry name" value="WD40/YVTN_repeat-like_dom_sf"/>
</dbReference>
<organism evidence="7 8">
    <name type="scientific">Candidatus Endonucleibacter bathymodioli</name>
    <dbReference type="NCBI Taxonomy" id="539814"/>
    <lineage>
        <taxon>Bacteria</taxon>
        <taxon>Pseudomonadati</taxon>
        <taxon>Pseudomonadota</taxon>
        <taxon>Gammaproteobacteria</taxon>
        <taxon>Oceanospirillales</taxon>
        <taxon>Endozoicomonadaceae</taxon>
        <taxon>Candidatus Endonucleibacter</taxon>
    </lineage>
</organism>
<evidence type="ECO:0000259" key="6">
    <source>
        <dbReference type="PROSITE" id="PS51007"/>
    </source>
</evidence>
<evidence type="ECO:0000256" key="3">
    <source>
        <dbReference type="ARBA" id="ARBA00022729"/>
    </source>
</evidence>
<evidence type="ECO:0000313" key="7">
    <source>
        <dbReference type="EMBL" id="MDP0590331.1"/>
    </source>
</evidence>
<dbReference type="GO" id="GO:0020037">
    <property type="term" value="F:heme binding"/>
    <property type="evidence" value="ECO:0007669"/>
    <property type="project" value="InterPro"/>
</dbReference>
<dbReference type="InterPro" id="IPR051200">
    <property type="entry name" value="Host-pathogen_enzymatic-act"/>
</dbReference>
<dbReference type="NCBIfam" id="TIGR02276">
    <property type="entry name" value="beta_rpt_yvtn"/>
    <property type="match status" value="1"/>
</dbReference>
<accession>A0AA90P1B8</accession>
<evidence type="ECO:0000256" key="1">
    <source>
        <dbReference type="ARBA" id="ARBA00022617"/>
    </source>
</evidence>
<dbReference type="Gene3D" id="1.10.760.10">
    <property type="entry name" value="Cytochrome c-like domain"/>
    <property type="match status" value="1"/>
</dbReference>
<comment type="caution">
    <text evidence="7">The sequence shown here is derived from an EMBL/GenBank/DDBJ whole genome shotgun (WGS) entry which is preliminary data.</text>
</comment>
<dbReference type="Proteomes" id="UP001178148">
    <property type="component" value="Unassembled WGS sequence"/>
</dbReference>
<keyword evidence="3" id="KW-0732">Signal</keyword>
<feature type="domain" description="Cytochrome c" evidence="6">
    <location>
        <begin position="22"/>
        <end position="100"/>
    </location>
</feature>
<name>A0AA90P1B8_9GAMM</name>
<dbReference type="Gene3D" id="2.130.10.10">
    <property type="entry name" value="YVTN repeat-like/Quinoprotein amine dehydrogenase"/>
    <property type="match status" value="2"/>
</dbReference>
<keyword evidence="1 5" id="KW-0349">Heme</keyword>
<dbReference type="GO" id="GO:0046872">
    <property type="term" value="F:metal ion binding"/>
    <property type="evidence" value="ECO:0007669"/>
    <property type="project" value="UniProtKB-KW"/>
</dbReference>
<protein>
    <submittedName>
        <fullName evidence="7">C-type cytochrome</fullName>
    </submittedName>
</protein>
<dbReference type="GO" id="GO:0009055">
    <property type="term" value="F:electron transfer activity"/>
    <property type="evidence" value="ECO:0007669"/>
    <property type="project" value="InterPro"/>
</dbReference>
<keyword evidence="4 5" id="KW-0408">Iron</keyword>
<dbReference type="Pfam" id="PF00034">
    <property type="entry name" value="Cytochrom_C"/>
    <property type="match status" value="1"/>
</dbReference>
<reference evidence="7 8" key="1">
    <citation type="journal article" date="2023" name="bioRxiv">
        <title>An intranuclear bacterial parasite of deep-sea mussels expresses apoptosis inhibitors acquired from its host.</title>
        <authorList>
            <person name="Gonzalez Porras M.A."/>
            <person name="Assie A."/>
            <person name="Tietjen M."/>
            <person name="Violette M."/>
            <person name="Kleiner M."/>
            <person name="Gruber-Vodicka H."/>
            <person name="Dubilier N."/>
            <person name="Leisch N."/>
        </authorList>
    </citation>
    <scope>NUCLEOTIDE SEQUENCE [LARGE SCALE GENOMIC DNA]</scope>
    <source>
        <strain evidence="7">IAP13</strain>
    </source>
</reference>
<evidence type="ECO:0000313" key="8">
    <source>
        <dbReference type="Proteomes" id="UP001178148"/>
    </source>
</evidence>
<dbReference type="SUPFAM" id="SSF50974">
    <property type="entry name" value="Nitrous oxide reductase, N-terminal domain"/>
    <property type="match status" value="1"/>
</dbReference>
<dbReference type="InterPro" id="IPR036909">
    <property type="entry name" value="Cyt_c-like_dom_sf"/>
</dbReference>
<dbReference type="PANTHER" id="PTHR47197">
    <property type="entry name" value="PROTEIN NIRF"/>
    <property type="match status" value="1"/>
</dbReference>
<dbReference type="InterPro" id="IPR048433">
    <property type="entry name" value="YNCE-like_beta-prop"/>
</dbReference>
<dbReference type="EMBL" id="JASXSV010000046">
    <property type="protein sequence ID" value="MDP0590331.1"/>
    <property type="molecule type" value="Genomic_DNA"/>
</dbReference>
<proteinExistence type="predicted"/>
<dbReference type="Pfam" id="PF21783">
    <property type="entry name" value="YNCE"/>
    <property type="match status" value="1"/>
</dbReference>
<dbReference type="InterPro" id="IPR011964">
    <property type="entry name" value="YVTN_b-propeller_repeat"/>
</dbReference>
<keyword evidence="2 5" id="KW-0479">Metal-binding</keyword>
<dbReference type="InterPro" id="IPR009056">
    <property type="entry name" value="Cyt_c-like_dom"/>
</dbReference>
<dbReference type="InterPro" id="IPR011045">
    <property type="entry name" value="N2O_reductase_N"/>
</dbReference>
<gene>
    <name evidence="7" type="ORF">QS748_14535</name>
</gene>